<name>A0ABS1S6E0_9RHOB</name>
<proteinExistence type="predicted"/>
<accession>A0ABS1S6E0</accession>
<sequence>MTRWDVADSARRGFPGIPWGYDPLLPEEFREALAADFPFLAGMDWSQLAGVTA</sequence>
<keyword evidence="2" id="KW-1185">Reference proteome</keyword>
<evidence type="ECO:0000313" key="2">
    <source>
        <dbReference type="Proteomes" id="UP000644749"/>
    </source>
</evidence>
<dbReference type="EMBL" id="JAESHT010000004">
    <property type="protein sequence ID" value="MBL3673091.1"/>
    <property type="molecule type" value="Genomic_DNA"/>
</dbReference>
<protein>
    <submittedName>
        <fullName evidence="1">Uncharacterized protein</fullName>
    </submittedName>
</protein>
<dbReference type="Proteomes" id="UP000644749">
    <property type="component" value="Unassembled WGS sequence"/>
</dbReference>
<organism evidence="1 2">
    <name type="scientific">Paracoccus aerius</name>
    <dbReference type="NCBI Taxonomy" id="1915382"/>
    <lineage>
        <taxon>Bacteria</taxon>
        <taxon>Pseudomonadati</taxon>
        <taxon>Pseudomonadota</taxon>
        <taxon>Alphaproteobacteria</taxon>
        <taxon>Rhodobacterales</taxon>
        <taxon>Paracoccaceae</taxon>
        <taxon>Paracoccus</taxon>
    </lineage>
</organism>
<dbReference type="RefSeq" id="WP_191309055.1">
    <property type="nucleotide sequence ID" value="NZ_BNCL01000004.1"/>
</dbReference>
<reference evidence="1 2" key="1">
    <citation type="submission" date="2021-01" db="EMBL/GenBank/DDBJ databases">
        <title>011410 draft genome.</title>
        <authorList>
            <person name="Lang L."/>
        </authorList>
    </citation>
    <scope>NUCLEOTIDE SEQUENCE [LARGE SCALE GENOMIC DNA]</scope>
    <source>
        <strain evidence="1 2">KCTC 42845</strain>
    </source>
</reference>
<gene>
    <name evidence="1" type="ORF">JL111_06265</name>
</gene>
<evidence type="ECO:0000313" key="1">
    <source>
        <dbReference type="EMBL" id="MBL3673091.1"/>
    </source>
</evidence>
<comment type="caution">
    <text evidence="1">The sequence shown here is derived from an EMBL/GenBank/DDBJ whole genome shotgun (WGS) entry which is preliminary data.</text>
</comment>